<accession>A0A395LGQ8</accession>
<dbReference type="InterPro" id="IPR039374">
    <property type="entry name" value="SIP_fam"/>
</dbReference>
<dbReference type="CDD" id="cd06193">
    <property type="entry name" value="siderophore_interacting"/>
    <property type="match status" value="1"/>
</dbReference>
<proteinExistence type="inferred from homology"/>
<organism evidence="3 4">
    <name type="scientific">Alteriqipengyuania lutimaris</name>
    <dbReference type="NCBI Taxonomy" id="1538146"/>
    <lineage>
        <taxon>Bacteria</taxon>
        <taxon>Pseudomonadati</taxon>
        <taxon>Pseudomonadota</taxon>
        <taxon>Alphaproteobacteria</taxon>
        <taxon>Sphingomonadales</taxon>
        <taxon>Erythrobacteraceae</taxon>
        <taxon>Alteriqipengyuania</taxon>
    </lineage>
</organism>
<evidence type="ECO:0000259" key="2">
    <source>
        <dbReference type="PROSITE" id="PS51384"/>
    </source>
</evidence>
<evidence type="ECO:0000313" key="3">
    <source>
        <dbReference type="EMBL" id="RDS76076.1"/>
    </source>
</evidence>
<dbReference type="InterPro" id="IPR039261">
    <property type="entry name" value="FNR_nucleotide-bd"/>
</dbReference>
<dbReference type="InterPro" id="IPR017938">
    <property type="entry name" value="Riboflavin_synthase-like_b-brl"/>
</dbReference>
<gene>
    <name evidence="3" type="ORF">DL238_15595</name>
</gene>
<keyword evidence="4" id="KW-1185">Reference proteome</keyword>
<dbReference type="SUPFAM" id="SSF63380">
    <property type="entry name" value="Riboflavin synthase domain-like"/>
    <property type="match status" value="1"/>
</dbReference>
<dbReference type="InterPro" id="IPR007037">
    <property type="entry name" value="SIP_rossman_dom"/>
</dbReference>
<dbReference type="InterPro" id="IPR017927">
    <property type="entry name" value="FAD-bd_FR_type"/>
</dbReference>
<dbReference type="Pfam" id="PF04954">
    <property type="entry name" value="SIP"/>
    <property type="match status" value="1"/>
</dbReference>
<name>A0A395LGQ8_9SPHN</name>
<sequence>MSNRPDPRALTVLHRERITPSLQRVTLGGPGLAGFPEGQQGGYLKLFLGEDARGKPIVRTYTIRDQREGELDIDFALHGDDAAGPATRWSLAAGPGDTIKIGGPGAAKPLPSDHDFYLIAGDMTALPAISVNLAALSPDARGVAAIEIQSEADQVELDKPDGVEIRWLVNREPGARPDLLADELRKVALPHGRVAGWAASEFSAMRNLRTFLRDELGLRGTSLYISSYWKAGLGEDEHKVVKREDAEGQPA</sequence>
<dbReference type="Gene3D" id="2.40.30.10">
    <property type="entry name" value="Translation factors"/>
    <property type="match status" value="1"/>
</dbReference>
<reference evidence="3 4" key="1">
    <citation type="submission" date="2018-07" db="EMBL/GenBank/DDBJ databases">
        <title>Erythrobacter nanhaiensis sp. nov., a novel member of the genus Erythrobacter isolated from the South China Sea.</title>
        <authorList>
            <person name="Chen X."/>
            <person name="Liu J."/>
        </authorList>
    </citation>
    <scope>NUCLEOTIDE SEQUENCE [LARGE SCALE GENOMIC DNA]</scope>
    <source>
        <strain evidence="3 4">S-5</strain>
    </source>
</reference>
<dbReference type="GO" id="GO:0016491">
    <property type="term" value="F:oxidoreductase activity"/>
    <property type="evidence" value="ECO:0007669"/>
    <property type="project" value="InterPro"/>
</dbReference>
<dbReference type="InterPro" id="IPR013113">
    <property type="entry name" value="SIP_FAD-bd"/>
</dbReference>
<evidence type="ECO:0000313" key="4">
    <source>
        <dbReference type="Proteomes" id="UP000254101"/>
    </source>
</evidence>
<dbReference type="AlphaFoldDB" id="A0A395LGQ8"/>
<comment type="caution">
    <text evidence="3">The sequence shown here is derived from an EMBL/GenBank/DDBJ whole genome shotgun (WGS) entry which is preliminary data.</text>
</comment>
<dbReference type="PROSITE" id="PS51384">
    <property type="entry name" value="FAD_FR"/>
    <property type="match status" value="1"/>
</dbReference>
<dbReference type="Gene3D" id="3.40.50.80">
    <property type="entry name" value="Nucleotide-binding domain of ferredoxin-NADP reductase (FNR) module"/>
    <property type="match status" value="1"/>
</dbReference>
<dbReference type="Pfam" id="PF08021">
    <property type="entry name" value="FAD_binding_9"/>
    <property type="match status" value="2"/>
</dbReference>
<dbReference type="PANTHER" id="PTHR30157:SF0">
    <property type="entry name" value="NADPH-DEPENDENT FERRIC-CHELATE REDUCTASE"/>
    <property type="match status" value="1"/>
</dbReference>
<comment type="similarity">
    <text evidence="1">Belongs to the SIP oxidoreductase family.</text>
</comment>
<protein>
    <submittedName>
        <fullName evidence="3">Siderophore-interacting protein</fullName>
    </submittedName>
</protein>
<evidence type="ECO:0000256" key="1">
    <source>
        <dbReference type="ARBA" id="ARBA00035644"/>
    </source>
</evidence>
<dbReference type="Proteomes" id="UP000254101">
    <property type="component" value="Unassembled WGS sequence"/>
</dbReference>
<dbReference type="EMBL" id="QRBB01000002">
    <property type="protein sequence ID" value="RDS76076.1"/>
    <property type="molecule type" value="Genomic_DNA"/>
</dbReference>
<dbReference type="PANTHER" id="PTHR30157">
    <property type="entry name" value="FERRIC REDUCTASE, NADPH-DEPENDENT"/>
    <property type="match status" value="1"/>
</dbReference>
<dbReference type="OrthoDB" id="9814826at2"/>
<feature type="domain" description="FAD-binding FR-type" evidence="2">
    <location>
        <begin position="5"/>
        <end position="111"/>
    </location>
</feature>
<dbReference type="RefSeq" id="WP_115493344.1">
    <property type="nucleotide sequence ID" value="NZ_JACHWW010000002.1"/>
</dbReference>